<name>A0A445KB86_GLYSO</name>
<accession>A0A445KB86</accession>
<proteinExistence type="predicted"/>
<gene>
    <name evidence="1" type="ORF">D0Y65_015007</name>
</gene>
<dbReference type="AlphaFoldDB" id="A0A445KB86"/>
<evidence type="ECO:0000313" key="2">
    <source>
        <dbReference type="Proteomes" id="UP000289340"/>
    </source>
</evidence>
<keyword evidence="2" id="KW-1185">Reference proteome</keyword>
<feature type="non-terminal residue" evidence="1">
    <location>
        <position position="1"/>
    </location>
</feature>
<comment type="caution">
    <text evidence="1">The sequence shown here is derived from an EMBL/GenBank/DDBJ whole genome shotgun (WGS) entry which is preliminary data.</text>
</comment>
<evidence type="ECO:0000313" key="1">
    <source>
        <dbReference type="EMBL" id="RZC08078.1"/>
    </source>
</evidence>
<sequence length="79" mass="9306">FYHMAVSLVLSLFLLFVNHFVLLKFNDVFYILFQHLPCLLRLHLCDNSHTHLSLEKDITKWHCMPCSTWEDSAAEVSLI</sequence>
<reference evidence="1 2" key="1">
    <citation type="submission" date="2018-09" db="EMBL/GenBank/DDBJ databases">
        <title>A high-quality reference genome of wild soybean provides a powerful tool to mine soybean genomes.</title>
        <authorList>
            <person name="Xie M."/>
            <person name="Chung C.Y.L."/>
            <person name="Li M.-W."/>
            <person name="Wong F.-L."/>
            <person name="Chan T.-F."/>
            <person name="Lam H.-M."/>
        </authorList>
    </citation>
    <scope>NUCLEOTIDE SEQUENCE [LARGE SCALE GENOMIC DNA]</scope>
    <source>
        <strain evidence="2">cv. W05</strain>
        <tissue evidence="1">Hypocotyl of etiolated seedlings</tissue>
    </source>
</reference>
<protein>
    <submittedName>
        <fullName evidence="1">Uncharacterized protein</fullName>
    </submittedName>
</protein>
<organism evidence="1 2">
    <name type="scientific">Glycine soja</name>
    <name type="common">Wild soybean</name>
    <dbReference type="NCBI Taxonomy" id="3848"/>
    <lineage>
        <taxon>Eukaryota</taxon>
        <taxon>Viridiplantae</taxon>
        <taxon>Streptophyta</taxon>
        <taxon>Embryophyta</taxon>
        <taxon>Tracheophyta</taxon>
        <taxon>Spermatophyta</taxon>
        <taxon>Magnoliopsida</taxon>
        <taxon>eudicotyledons</taxon>
        <taxon>Gunneridae</taxon>
        <taxon>Pentapetalae</taxon>
        <taxon>rosids</taxon>
        <taxon>fabids</taxon>
        <taxon>Fabales</taxon>
        <taxon>Fabaceae</taxon>
        <taxon>Papilionoideae</taxon>
        <taxon>50 kb inversion clade</taxon>
        <taxon>NPAAA clade</taxon>
        <taxon>indigoferoid/millettioid clade</taxon>
        <taxon>Phaseoleae</taxon>
        <taxon>Glycine</taxon>
        <taxon>Glycine subgen. Soja</taxon>
    </lineage>
</organism>
<dbReference type="EMBL" id="QZWG01000006">
    <property type="protein sequence ID" value="RZC08078.1"/>
    <property type="molecule type" value="Genomic_DNA"/>
</dbReference>
<dbReference type="Proteomes" id="UP000289340">
    <property type="component" value="Chromosome 6"/>
</dbReference>